<sequence length="403" mass="41159">MTHALLVGGVRTPVGRYGGALAPVRPDDLAALVISELISRTGVDPGAVEEVILGNANGAGEENRNVARMAALLAGIPETVPGITVNRLCASGMSAITMASHMIAAGAADLVIAGGVESMSRAPWALAKPQTAYAKPGEVVDTSLGWRFVNPRFASGDLARDGTMTYSMPETAEEVARVDGISREDADAFAVRSHERSIAAIEAGRFAEETVPVTVKTRKNETVVEVDEGPRAGTSLDVLAGLRPVVKGGSVVTAGNSSTLNDGASAILVASEKAVERFGLTPRARIAAGAAAGCPPQIMGIGPVPATQRALDMAGWSLGDVGAVELNEAFAAQALACMRRLGLDEGIVNNDGGAIALGHPLGSSGSRITITLLGRMERENAAKGLATMCVGVGQGAALLLERV</sequence>
<gene>
    <name evidence="7" type="ORF">GCM10025883_12150</name>
</gene>
<dbReference type="CDD" id="cd00751">
    <property type="entry name" value="thiolase"/>
    <property type="match status" value="1"/>
</dbReference>
<feature type="domain" description="Thiolase N-terminal" evidence="5">
    <location>
        <begin position="6"/>
        <end position="272"/>
    </location>
</feature>
<keyword evidence="8" id="KW-1185">Reference proteome</keyword>
<comment type="caution">
    <text evidence="7">The sequence shown here is derived from an EMBL/GenBank/DDBJ whole genome shotgun (WGS) entry which is preliminary data.</text>
</comment>
<keyword evidence="2 4" id="KW-0808">Transferase</keyword>
<dbReference type="PANTHER" id="PTHR18919:SF151">
    <property type="entry name" value="BLR2427 PROTEIN"/>
    <property type="match status" value="1"/>
</dbReference>
<dbReference type="InterPro" id="IPR002155">
    <property type="entry name" value="Thiolase"/>
</dbReference>
<dbReference type="InterPro" id="IPR020613">
    <property type="entry name" value="Thiolase_CS"/>
</dbReference>
<dbReference type="Gene3D" id="3.40.47.10">
    <property type="match status" value="2"/>
</dbReference>
<dbReference type="PIRSF" id="PIRSF000429">
    <property type="entry name" value="Ac-CoA_Ac_transf"/>
    <property type="match status" value="1"/>
</dbReference>
<dbReference type="Proteomes" id="UP001157126">
    <property type="component" value="Unassembled WGS sequence"/>
</dbReference>
<keyword evidence="3 4" id="KW-0012">Acyltransferase</keyword>
<evidence type="ECO:0000313" key="7">
    <source>
        <dbReference type="EMBL" id="GMA39170.1"/>
    </source>
</evidence>
<dbReference type="InterPro" id="IPR020615">
    <property type="entry name" value="Thiolase_acyl_enz_int_AS"/>
</dbReference>
<dbReference type="SUPFAM" id="SSF53901">
    <property type="entry name" value="Thiolase-like"/>
    <property type="match status" value="2"/>
</dbReference>
<dbReference type="PROSITE" id="PS00099">
    <property type="entry name" value="THIOLASE_3"/>
    <property type="match status" value="1"/>
</dbReference>
<dbReference type="RefSeq" id="WP_284303141.1">
    <property type="nucleotide sequence ID" value="NZ_BSUO01000001.1"/>
</dbReference>
<dbReference type="PROSITE" id="PS00737">
    <property type="entry name" value="THIOLASE_2"/>
    <property type="match status" value="1"/>
</dbReference>
<dbReference type="InterPro" id="IPR020617">
    <property type="entry name" value="Thiolase_C"/>
</dbReference>
<evidence type="ECO:0000256" key="2">
    <source>
        <dbReference type="ARBA" id="ARBA00022679"/>
    </source>
</evidence>
<feature type="domain" description="Thiolase C-terminal" evidence="6">
    <location>
        <begin position="281"/>
        <end position="402"/>
    </location>
</feature>
<organism evidence="7 8">
    <name type="scientific">Mobilicoccus caccae</name>
    <dbReference type="NCBI Taxonomy" id="1859295"/>
    <lineage>
        <taxon>Bacteria</taxon>
        <taxon>Bacillati</taxon>
        <taxon>Actinomycetota</taxon>
        <taxon>Actinomycetes</taxon>
        <taxon>Micrococcales</taxon>
        <taxon>Dermatophilaceae</taxon>
        <taxon>Mobilicoccus</taxon>
    </lineage>
</organism>
<dbReference type="InterPro" id="IPR020616">
    <property type="entry name" value="Thiolase_N"/>
</dbReference>
<reference evidence="8" key="1">
    <citation type="journal article" date="2019" name="Int. J. Syst. Evol. Microbiol.">
        <title>The Global Catalogue of Microorganisms (GCM) 10K type strain sequencing project: providing services to taxonomists for standard genome sequencing and annotation.</title>
        <authorList>
            <consortium name="The Broad Institute Genomics Platform"/>
            <consortium name="The Broad Institute Genome Sequencing Center for Infectious Disease"/>
            <person name="Wu L."/>
            <person name="Ma J."/>
        </authorList>
    </citation>
    <scope>NUCLEOTIDE SEQUENCE [LARGE SCALE GENOMIC DNA]</scope>
    <source>
        <strain evidence="8">NBRC 113072</strain>
    </source>
</reference>
<name>A0ABQ6IML8_9MICO</name>
<evidence type="ECO:0000259" key="6">
    <source>
        <dbReference type="Pfam" id="PF02803"/>
    </source>
</evidence>
<evidence type="ECO:0000256" key="1">
    <source>
        <dbReference type="ARBA" id="ARBA00010982"/>
    </source>
</evidence>
<accession>A0ABQ6IML8</accession>
<evidence type="ECO:0000256" key="3">
    <source>
        <dbReference type="ARBA" id="ARBA00023315"/>
    </source>
</evidence>
<dbReference type="InterPro" id="IPR016039">
    <property type="entry name" value="Thiolase-like"/>
</dbReference>
<dbReference type="Pfam" id="PF00108">
    <property type="entry name" value="Thiolase_N"/>
    <property type="match status" value="1"/>
</dbReference>
<proteinExistence type="inferred from homology"/>
<dbReference type="PANTHER" id="PTHR18919">
    <property type="entry name" value="ACETYL-COA C-ACYLTRANSFERASE"/>
    <property type="match status" value="1"/>
</dbReference>
<dbReference type="NCBIfam" id="TIGR01930">
    <property type="entry name" value="AcCoA-C-Actrans"/>
    <property type="match status" value="1"/>
</dbReference>
<evidence type="ECO:0000313" key="8">
    <source>
        <dbReference type="Proteomes" id="UP001157126"/>
    </source>
</evidence>
<dbReference type="EMBL" id="BSUO01000001">
    <property type="protein sequence ID" value="GMA39170.1"/>
    <property type="molecule type" value="Genomic_DNA"/>
</dbReference>
<dbReference type="Pfam" id="PF02803">
    <property type="entry name" value="Thiolase_C"/>
    <property type="match status" value="1"/>
</dbReference>
<dbReference type="PROSITE" id="PS00098">
    <property type="entry name" value="THIOLASE_1"/>
    <property type="match status" value="1"/>
</dbReference>
<dbReference type="InterPro" id="IPR020610">
    <property type="entry name" value="Thiolase_AS"/>
</dbReference>
<comment type="similarity">
    <text evidence="1 4">Belongs to the thiolase-like superfamily. Thiolase family.</text>
</comment>
<evidence type="ECO:0000259" key="5">
    <source>
        <dbReference type="Pfam" id="PF00108"/>
    </source>
</evidence>
<evidence type="ECO:0000256" key="4">
    <source>
        <dbReference type="RuleBase" id="RU003557"/>
    </source>
</evidence>
<protein>
    <submittedName>
        <fullName evidence="7">Beta-ketoadipyl-CoA thiolase</fullName>
    </submittedName>
</protein>